<dbReference type="PRINTS" id="PR01434">
    <property type="entry name" value="NADHDHGNASE5"/>
</dbReference>
<feature type="transmembrane region" description="Helical" evidence="7">
    <location>
        <begin position="12"/>
        <end position="32"/>
    </location>
</feature>
<feature type="transmembrane region" description="Helical" evidence="7">
    <location>
        <begin position="382"/>
        <end position="404"/>
    </location>
</feature>
<keyword evidence="4 7" id="KW-1133">Transmembrane helix</keyword>
<dbReference type="RefSeq" id="YP_009646645.1">
    <property type="nucleotide sequence ID" value="NC_042491.1"/>
</dbReference>
<feature type="transmembrane region" description="Helical" evidence="7">
    <location>
        <begin position="458"/>
        <end position="478"/>
    </location>
</feature>
<feature type="domain" description="NADH:quinone oxidoreductase/Mrp antiporter transmembrane" evidence="8">
    <location>
        <begin position="134"/>
        <end position="431"/>
    </location>
</feature>
<evidence type="ECO:0000256" key="4">
    <source>
        <dbReference type="ARBA" id="ARBA00022989"/>
    </source>
</evidence>
<feature type="transmembrane region" description="Helical" evidence="7">
    <location>
        <begin position="169"/>
        <end position="190"/>
    </location>
</feature>
<feature type="transmembrane region" description="Helical" evidence="7">
    <location>
        <begin position="311"/>
        <end position="328"/>
    </location>
</feature>
<keyword evidence="9" id="KW-0496">Mitochondrion</keyword>
<feature type="transmembrane region" description="Helical" evidence="7">
    <location>
        <begin position="84"/>
        <end position="102"/>
    </location>
</feature>
<dbReference type="GO" id="GO:0016020">
    <property type="term" value="C:membrane"/>
    <property type="evidence" value="ECO:0007669"/>
    <property type="project" value="UniProtKB-SubCell"/>
</dbReference>
<feature type="transmembrane region" description="Helical" evidence="7">
    <location>
        <begin position="340"/>
        <end position="362"/>
    </location>
</feature>
<evidence type="ECO:0000313" key="9">
    <source>
        <dbReference type="EMBL" id="QBX98525.1"/>
    </source>
</evidence>
<name>A0A4D6C4A8_9CHLO</name>
<keyword evidence="5" id="KW-0520">NAD</keyword>
<evidence type="ECO:0000256" key="6">
    <source>
        <dbReference type="ARBA" id="ARBA00023136"/>
    </source>
</evidence>
<feature type="transmembrane region" description="Helical" evidence="7">
    <location>
        <begin position="44"/>
        <end position="64"/>
    </location>
</feature>
<protein>
    <submittedName>
        <fullName evidence="9">NADH dehydrogenase subunit 2</fullName>
    </submittedName>
</protein>
<feature type="transmembrane region" description="Helical" evidence="7">
    <location>
        <begin position="114"/>
        <end position="134"/>
    </location>
</feature>
<evidence type="ECO:0000259" key="8">
    <source>
        <dbReference type="Pfam" id="PF00361"/>
    </source>
</evidence>
<dbReference type="PANTHER" id="PTHR22773">
    <property type="entry name" value="NADH DEHYDROGENASE"/>
    <property type="match status" value="1"/>
</dbReference>
<dbReference type="InterPro" id="IPR001750">
    <property type="entry name" value="ND/Mrp_TM"/>
</dbReference>
<evidence type="ECO:0000256" key="2">
    <source>
        <dbReference type="ARBA" id="ARBA00022692"/>
    </source>
</evidence>
<dbReference type="GeneID" id="40351472"/>
<dbReference type="GO" id="GO:0042773">
    <property type="term" value="P:ATP synthesis coupled electron transport"/>
    <property type="evidence" value="ECO:0007669"/>
    <property type="project" value="InterPro"/>
</dbReference>
<evidence type="ECO:0000256" key="3">
    <source>
        <dbReference type="ARBA" id="ARBA00022967"/>
    </source>
</evidence>
<dbReference type="InterPro" id="IPR010096">
    <property type="entry name" value="NADH-Q_OxRdtase_suN/2"/>
</dbReference>
<keyword evidence="6 7" id="KW-0472">Membrane</keyword>
<feature type="transmembrane region" description="Helical" evidence="7">
    <location>
        <begin position="416"/>
        <end position="437"/>
    </location>
</feature>
<comment type="subcellular location">
    <subcellularLocation>
        <location evidence="1">Membrane</location>
        <topology evidence="1">Multi-pass membrane protein</topology>
    </subcellularLocation>
</comment>
<proteinExistence type="inferred from homology"/>
<sequence length="495" mass="51812">MTSLPAFALDLWALLPEVFLAGALGVLLSYGVAYSTSTARAFPLLGRPTLGLALWSLLLTAGLVAHGPITQALLCAQAFQVDAATTWAKLLLLGATGGAGLLSGRDLARQRLAAFEYGPLVLLAVLGMLCMVSSADLLTLYLSLELQGLCLYVLAALQRTSPFAAEAGLKYFLLGAFSSGVFLLGCSLLYGTTGTTQWHAFATLGFGGGQTEVSPALLLGVLCLFVGLLFKLAAAPFHVWAPDVYEGAPTPVTCFFAVAPKVALLAALMRLALQSFYEFALPWQQGLLLCSLLSLLVGALGAMAQSHLKRLLAYSSIGHVGYMLLALACGTLEGAQALHLYLAFYLCTALCSFGVLLALQGVGGGRPRMLSDLAQLGVANPALAFTLAVALFSMAGIPPLAGFLGKWAVFGAALGAQYYGLAVVGVLTSVVSCFYYLRLVQVLYFEPTTRWVSYHRPPWSAALVLGLALGALLGAVLYPSPIFMGAHRAALALCA</sequence>
<dbReference type="EMBL" id="MK086000">
    <property type="protein sequence ID" value="QBX98525.1"/>
    <property type="molecule type" value="Genomic_DNA"/>
</dbReference>
<evidence type="ECO:0000256" key="7">
    <source>
        <dbReference type="SAM" id="Phobius"/>
    </source>
</evidence>
<feature type="transmembrane region" description="Helical" evidence="7">
    <location>
        <begin position="216"/>
        <end position="240"/>
    </location>
</feature>
<keyword evidence="3" id="KW-1278">Translocase</keyword>
<gene>
    <name evidence="9" type="primary">nad2</name>
</gene>
<dbReference type="HAMAP" id="MF_00445">
    <property type="entry name" value="NDH1_NuoN_1"/>
    <property type="match status" value="1"/>
</dbReference>
<geneLocation type="mitochondrion" evidence="9"/>
<evidence type="ECO:0000256" key="1">
    <source>
        <dbReference type="ARBA" id="ARBA00004141"/>
    </source>
</evidence>
<dbReference type="NCBIfam" id="TIGR01770">
    <property type="entry name" value="NDH_I_N"/>
    <property type="match status" value="1"/>
</dbReference>
<evidence type="ECO:0000256" key="5">
    <source>
        <dbReference type="ARBA" id="ARBA00023027"/>
    </source>
</evidence>
<dbReference type="Pfam" id="PF00361">
    <property type="entry name" value="Proton_antipo_M"/>
    <property type="match status" value="1"/>
</dbReference>
<dbReference type="AlphaFoldDB" id="A0A4D6C4A8"/>
<feature type="transmembrane region" description="Helical" evidence="7">
    <location>
        <begin position="285"/>
        <end position="304"/>
    </location>
</feature>
<reference evidence="9" key="1">
    <citation type="journal article" date="2019" name="Genome Biol. Evol.">
        <title>Tracing the Evolution of the Plastome and Mitogenome in the Chloropicophyceae Uncovered Convergent tRNA Gene Losses and a Variant Plastid Genetic Code.</title>
        <authorList>
            <person name="Turmel M."/>
            <person name="Dos Santos A.L."/>
            <person name="Otis C."/>
            <person name="Sergerie R."/>
            <person name="Lemieux C."/>
        </authorList>
    </citation>
    <scope>NUCLEOTIDE SEQUENCE</scope>
</reference>
<organism evidence="9">
    <name type="scientific">Picocystis salinarum</name>
    <dbReference type="NCBI Taxonomy" id="88271"/>
    <lineage>
        <taxon>Eukaryota</taxon>
        <taxon>Viridiplantae</taxon>
        <taxon>Chlorophyta</taxon>
        <taxon>Picocystophyceae</taxon>
        <taxon>Picocystales</taxon>
        <taxon>Picocystaceae</taxon>
        <taxon>Picocystis</taxon>
    </lineage>
</organism>
<keyword evidence="2 7" id="KW-0812">Transmembrane</keyword>
<accession>A0A4D6C4A8</accession>
<dbReference type="GO" id="GO:0008137">
    <property type="term" value="F:NADH dehydrogenase (ubiquinone) activity"/>
    <property type="evidence" value="ECO:0007669"/>
    <property type="project" value="InterPro"/>
</dbReference>